<dbReference type="Proteomes" id="UP000515472">
    <property type="component" value="Chromosome"/>
</dbReference>
<evidence type="ECO:0000313" key="2">
    <source>
        <dbReference type="EMBL" id="BCO11587.1"/>
    </source>
</evidence>
<name>A0A7R7FTV4_9BACT</name>
<dbReference type="AlphaFoldDB" id="A0A7R7FTV4"/>
<sequence>MTPVVHRTLPTLRRFIGGFRGARMLFPRRVDEAIASPPLRRGDRGDLLLPNQSKSP</sequence>
<feature type="region of interest" description="Disordered" evidence="1">
    <location>
        <begin position="33"/>
        <end position="56"/>
    </location>
</feature>
<accession>A0A7R7FTV4</accession>
<evidence type="ECO:0000313" key="3">
    <source>
        <dbReference type="Proteomes" id="UP000515472"/>
    </source>
</evidence>
<protein>
    <submittedName>
        <fullName evidence="2">Uncharacterized protein</fullName>
    </submittedName>
</protein>
<reference evidence="2 3" key="1">
    <citation type="submission" date="2020-06" db="EMBL/GenBank/DDBJ databases">
        <title>Interaction of electrochemicaly active bacteria, Geobacter bremensis R4 on different carbon anode.</title>
        <authorList>
            <person name="Meng L."/>
            <person name="Yoshida N."/>
        </authorList>
    </citation>
    <scope>NUCLEOTIDE SEQUENCE [LARGE SCALE GENOMIC DNA]</scope>
    <source>
        <strain evidence="2 3">R4</strain>
    </source>
</reference>
<organism evidence="2 3">
    <name type="scientific">Citrifermentans bremense</name>
    <dbReference type="NCBI Taxonomy" id="60035"/>
    <lineage>
        <taxon>Bacteria</taxon>
        <taxon>Pseudomonadati</taxon>
        <taxon>Thermodesulfobacteriota</taxon>
        <taxon>Desulfuromonadia</taxon>
        <taxon>Geobacterales</taxon>
        <taxon>Geobacteraceae</taxon>
        <taxon>Citrifermentans</taxon>
    </lineage>
</organism>
<dbReference type="EMBL" id="AP023213">
    <property type="protein sequence ID" value="BCO11587.1"/>
    <property type="molecule type" value="Genomic_DNA"/>
</dbReference>
<proteinExistence type="predicted"/>
<evidence type="ECO:0000256" key="1">
    <source>
        <dbReference type="SAM" id="MobiDB-lite"/>
    </source>
</evidence>
<gene>
    <name evidence="2" type="ORF">GEOBRER4_n3541</name>
</gene>
<keyword evidence="3" id="KW-1185">Reference proteome</keyword>